<evidence type="ECO:0000256" key="6">
    <source>
        <dbReference type="ARBA" id="ARBA00022692"/>
    </source>
</evidence>
<feature type="transmembrane region" description="Helical" evidence="21">
    <location>
        <begin position="355"/>
        <end position="374"/>
    </location>
</feature>
<evidence type="ECO:0000256" key="14">
    <source>
        <dbReference type="ARBA" id="ARBA00023136"/>
    </source>
</evidence>
<protein>
    <recommendedName>
        <fullName evidence="19">Delta(14)-sterol reductase</fullName>
        <ecNumber evidence="4">1.3.1.70</ecNumber>
    </recommendedName>
    <alternativeName>
        <fullName evidence="17">C-14 sterol reductase</fullName>
    </alternativeName>
    <alternativeName>
        <fullName evidence="18">Sterol C14-reductase</fullName>
    </alternativeName>
</protein>
<evidence type="ECO:0000313" key="22">
    <source>
        <dbReference type="EMBL" id="KAF6022138.1"/>
    </source>
</evidence>
<keyword evidence="15" id="KW-1207">Sterol metabolism</keyword>
<feature type="compositionally biased region" description="Basic residues" evidence="20">
    <location>
        <begin position="7"/>
        <end position="25"/>
    </location>
</feature>
<comment type="pathway">
    <text evidence="2">Steroid biosynthesis; cholesterol biosynthesis.</text>
</comment>
<sequence length="525" mass="58338">MREANRGRPRSRSKGRSVSKSRSANKTKTSSPPVKPETIRKSRSLSASRKKVSTDSAFKSHDDPDTPIRASLRLQEKIRKQLEEEVTMVRNRLKTNGNSSTTPPAKQEVTSQHDIIGFGGAVGGAALSVLLPALVYAIVIACDKRNGCVIARLPSFSVDLKDYFDVKVFGVVLSWYLLQVLLALLPVGPQVMGQPLKGGKRLLYRCNGFLALLISILIFAVALHQGAPMDYIHKHWLQFVTASIVYSFVLAVGLYIHALYVPDSELAPEATGSLFNDFFMGRELNPRVGSLDLKFMCELRPGLIGWMLVDWSLCASQYQQSGAVTPALALVTLFQTIYVFDALKHESSILTTMDIITEGFGFMLAFGDLAWVPALYTLQAHFIYNFPELAVSNVYGLVAIGIVKAAGYIIFRGANSQKDVFRNNPNDSSVAHLATIPTSAGKKLLCAGYWGICRRPNYLGDILMATAWSLTCGTTHLLPYFYPIYFFILLVHRQIRDEAYCKQKYGAAWDSYCKKVPYRIIPYVF</sequence>
<proteinExistence type="inferred from homology"/>
<evidence type="ECO:0000256" key="11">
    <source>
        <dbReference type="ARBA" id="ARBA00023002"/>
    </source>
</evidence>
<dbReference type="GO" id="GO:0005789">
    <property type="term" value="C:endoplasmic reticulum membrane"/>
    <property type="evidence" value="ECO:0007669"/>
    <property type="project" value="TreeGrafter"/>
</dbReference>
<keyword evidence="8" id="KW-0521">NADP</keyword>
<name>A0A7J7J9W0_BUGNE</name>
<evidence type="ECO:0000256" key="10">
    <source>
        <dbReference type="ARBA" id="ARBA00022989"/>
    </source>
</evidence>
<evidence type="ECO:0000256" key="17">
    <source>
        <dbReference type="ARBA" id="ARBA00030165"/>
    </source>
</evidence>
<dbReference type="EMBL" id="VXIV02002896">
    <property type="protein sequence ID" value="KAF6022138.1"/>
    <property type="molecule type" value="Genomic_DNA"/>
</dbReference>
<dbReference type="PANTHER" id="PTHR21257:SF52">
    <property type="entry name" value="DELTA(14)-STEROL REDUCTASE TM7SF2"/>
    <property type="match status" value="1"/>
</dbReference>
<evidence type="ECO:0000256" key="2">
    <source>
        <dbReference type="ARBA" id="ARBA00004770"/>
    </source>
</evidence>
<accession>A0A7J7J9W0</accession>
<evidence type="ECO:0000256" key="4">
    <source>
        <dbReference type="ARBA" id="ARBA00012413"/>
    </source>
</evidence>
<dbReference type="InterPro" id="IPR018083">
    <property type="entry name" value="Sterol_reductase_CS"/>
</dbReference>
<feature type="transmembrane region" description="Helical" evidence="21">
    <location>
        <begin position="163"/>
        <end position="182"/>
    </location>
</feature>
<reference evidence="22" key="1">
    <citation type="submission" date="2020-06" db="EMBL/GenBank/DDBJ databases">
        <title>Draft genome of Bugula neritina, a colonial animal packing powerful symbionts and potential medicines.</title>
        <authorList>
            <person name="Rayko M."/>
        </authorList>
    </citation>
    <scope>NUCLEOTIDE SEQUENCE [LARGE SCALE GENOMIC DNA]</scope>
    <source>
        <strain evidence="22">Kwan_BN1</strain>
    </source>
</reference>
<keyword evidence="23" id="KW-1185">Reference proteome</keyword>
<keyword evidence="13" id="KW-0443">Lipid metabolism</keyword>
<keyword evidence="9" id="KW-0752">Steroid biosynthesis</keyword>
<dbReference type="GO" id="GO:0006695">
    <property type="term" value="P:cholesterol biosynthetic process"/>
    <property type="evidence" value="ECO:0007669"/>
    <property type="project" value="UniProtKB-UniPathway"/>
</dbReference>
<evidence type="ECO:0000256" key="18">
    <source>
        <dbReference type="ARBA" id="ARBA00031227"/>
    </source>
</evidence>
<evidence type="ECO:0000256" key="7">
    <source>
        <dbReference type="ARBA" id="ARBA00022778"/>
    </source>
</evidence>
<evidence type="ECO:0000256" key="8">
    <source>
        <dbReference type="ARBA" id="ARBA00022857"/>
    </source>
</evidence>
<keyword evidence="5" id="KW-0444">Lipid biosynthesis</keyword>
<keyword evidence="6 21" id="KW-0812">Transmembrane</keyword>
<evidence type="ECO:0000256" key="20">
    <source>
        <dbReference type="SAM" id="MobiDB-lite"/>
    </source>
</evidence>
<dbReference type="GO" id="GO:0050613">
    <property type="term" value="F:Delta14-sterol reductase activity"/>
    <property type="evidence" value="ECO:0007669"/>
    <property type="project" value="UniProtKB-EC"/>
</dbReference>
<evidence type="ECO:0000313" key="23">
    <source>
        <dbReference type="Proteomes" id="UP000593567"/>
    </source>
</evidence>
<evidence type="ECO:0000256" key="15">
    <source>
        <dbReference type="ARBA" id="ARBA00023166"/>
    </source>
</evidence>
<dbReference type="GO" id="GO:0005637">
    <property type="term" value="C:nuclear inner membrane"/>
    <property type="evidence" value="ECO:0007669"/>
    <property type="project" value="TreeGrafter"/>
</dbReference>
<evidence type="ECO:0000256" key="1">
    <source>
        <dbReference type="ARBA" id="ARBA00004141"/>
    </source>
</evidence>
<evidence type="ECO:0000256" key="16">
    <source>
        <dbReference type="ARBA" id="ARBA00023221"/>
    </source>
</evidence>
<organism evidence="22 23">
    <name type="scientific">Bugula neritina</name>
    <name type="common">Brown bryozoan</name>
    <name type="synonym">Sertularia neritina</name>
    <dbReference type="NCBI Taxonomy" id="10212"/>
    <lineage>
        <taxon>Eukaryota</taxon>
        <taxon>Metazoa</taxon>
        <taxon>Spiralia</taxon>
        <taxon>Lophotrochozoa</taxon>
        <taxon>Bryozoa</taxon>
        <taxon>Gymnolaemata</taxon>
        <taxon>Cheilostomatida</taxon>
        <taxon>Flustrina</taxon>
        <taxon>Buguloidea</taxon>
        <taxon>Bugulidae</taxon>
        <taxon>Bugula</taxon>
    </lineage>
</organism>
<dbReference type="Proteomes" id="UP000593567">
    <property type="component" value="Unassembled WGS sequence"/>
</dbReference>
<feature type="transmembrane region" description="Helical" evidence="21">
    <location>
        <begin position="202"/>
        <end position="224"/>
    </location>
</feature>
<dbReference type="Pfam" id="PF01222">
    <property type="entry name" value="ERG4_ERG24"/>
    <property type="match status" value="1"/>
</dbReference>
<evidence type="ECO:0000256" key="19">
    <source>
        <dbReference type="ARBA" id="ARBA00069705"/>
    </source>
</evidence>
<feature type="transmembrane region" description="Helical" evidence="21">
    <location>
        <begin position="236"/>
        <end position="256"/>
    </location>
</feature>
<dbReference type="PANTHER" id="PTHR21257">
    <property type="entry name" value="DELTA(14)-STEROL REDUCTASE"/>
    <property type="match status" value="1"/>
</dbReference>
<comment type="similarity">
    <text evidence="3">Belongs to the ERG4/ERG24 family.</text>
</comment>
<dbReference type="UniPathway" id="UPA00063"/>
<dbReference type="OrthoDB" id="5326588at2759"/>
<dbReference type="AlphaFoldDB" id="A0A7J7J9W0"/>
<dbReference type="InterPro" id="IPR001171">
    <property type="entry name" value="ERG24_DHCR-like"/>
</dbReference>
<evidence type="ECO:0000256" key="12">
    <source>
        <dbReference type="ARBA" id="ARBA00023011"/>
    </source>
</evidence>
<feature type="transmembrane region" description="Helical" evidence="21">
    <location>
        <begin position="323"/>
        <end position="343"/>
    </location>
</feature>
<keyword evidence="16" id="KW-0753">Steroid metabolism</keyword>
<feature type="transmembrane region" description="Helical" evidence="21">
    <location>
        <begin position="115"/>
        <end position="142"/>
    </location>
</feature>
<dbReference type="Gene3D" id="1.20.120.1630">
    <property type="match status" value="1"/>
</dbReference>
<feature type="transmembrane region" description="Helical" evidence="21">
    <location>
        <begin position="394"/>
        <end position="411"/>
    </location>
</feature>
<keyword evidence="12" id="KW-0756">Sterol biosynthesis</keyword>
<keyword evidence="14 21" id="KW-0472">Membrane</keyword>
<keyword evidence="7" id="KW-0153">Cholesterol metabolism</keyword>
<comment type="caution">
    <text evidence="22">The sequence shown here is derived from an EMBL/GenBank/DDBJ whole genome shotgun (WGS) entry which is preliminary data.</text>
</comment>
<evidence type="ECO:0000256" key="9">
    <source>
        <dbReference type="ARBA" id="ARBA00022955"/>
    </source>
</evidence>
<comment type="subcellular location">
    <subcellularLocation>
        <location evidence="1">Membrane</location>
        <topology evidence="1">Multi-pass membrane protein</topology>
    </subcellularLocation>
</comment>
<keyword evidence="10 21" id="KW-1133">Transmembrane helix</keyword>
<evidence type="ECO:0000256" key="21">
    <source>
        <dbReference type="SAM" id="Phobius"/>
    </source>
</evidence>
<dbReference type="EC" id="1.3.1.70" evidence="4"/>
<gene>
    <name evidence="22" type="ORF">EB796_019554</name>
</gene>
<feature type="region of interest" description="Disordered" evidence="20">
    <location>
        <begin position="1"/>
        <end position="70"/>
    </location>
</feature>
<evidence type="ECO:0000256" key="13">
    <source>
        <dbReference type="ARBA" id="ARBA00023098"/>
    </source>
</evidence>
<evidence type="ECO:0000256" key="3">
    <source>
        <dbReference type="ARBA" id="ARBA00005402"/>
    </source>
</evidence>
<keyword evidence="11" id="KW-0560">Oxidoreductase</keyword>
<evidence type="ECO:0000256" key="5">
    <source>
        <dbReference type="ARBA" id="ARBA00022516"/>
    </source>
</evidence>
<dbReference type="PROSITE" id="PS01018">
    <property type="entry name" value="STEROL_REDUCT_2"/>
    <property type="match status" value="1"/>
</dbReference>
<keyword evidence="7" id="KW-0152">Cholesterol biosynthesis</keyword>
<dbReference type="FunFam" id="1.20.120.1630:FF:000011">
    <property type="entry name" value="Delta(14)-sterol reductase"/>
    <property type="match status" value="1"/>
</dbReference>